<dbReference type="SUPFAM" id="SSF161098">
    <property type="entry name" value="MetI-like"/>
    <property type="match status" value="1"/>
</dbReference>
<evidence type="ECO:0000256" key="7">
    <source>
        <dbReference type="RuleBase" id="RU363032"/>
    </source>
</evidence>
<comment type="caution">
    <text evidence="9">The sequence shown here is derived from an EMBL/GenBank/DDBJ whole genome shotgun (WGS) entry which is preliminary data.</text>
</comment>
<comment type="similarity">
    <text evidence="7">Belongs to the binding-protein-dependent transport system permease family.</text>
</comment>
<keyword evidence="3" id="KW-1003">Cell membrane</keyword>
<dbReference type="CDD" id="cd06261">
    <property type="entry name" value="TM_PBP2"/>
    <property type="match status" value="1"/>
</dbReference>
<evidence type="ECO:0000256" key="5">
    <source>
        <dbReference type="ARBA" id="ARBA00022989"/>
    </source>
</evidence>
<feature type="transmembrane region" description="Helical" evidence="7">
    <location>
        <begin position="122"/>
        <end position="142"/>
    </location>
</feature>
<feature type="transmembrane region" description="Helical" evidence="7">
    <location>
        <begin position="25"/>
        <end position="47"/>
    </location>
</feature>
<dbReference type="PROSITE" id="PS50928">
    <property type="entry name" value="ABC_TM1"/>
    <property type="match status" value="1"/>
</dbReference>
<organism evidence="9 10">
    <name type="scientific">Paenibacillus aceris</name>
    <dbReference type="NCBI Taxonomy" id="869555"/>
    <lineage>
        <taxon>Bacteria</taxon>
        <taxon>Bacillati</taxon>
        <taxon>Bacillota</taxon>
        <taxon>Bacilli</taxon>
        <taxon>Bacillales</taxon>
        <taxon>Paenibacillaceae</taxon>
        <taxon>Paenibacillus</taxon>
    </lineage>
</organism>
<evidence type="ECO:0000256" key="1">
    <source>
        <dbReference type="ARBA" id="ARBA00004651"/>
    </source>
</evidence>
<dbReference type="Pfam" id="PF00528">
    <property type="entry name" value="BPD_transp_1"/>
    <property type="match status" value="1"/>
</dbReference>
<dbReference type="InterPro" id="IPR035906">
    <property type="entry name" value="MetI-like_sf"/>
</dbReference>
<keyword evidence="10" id="KW-1185">Reference proteome</keyword>
<evidence type="ECO:0000256" key="3">
    <source>
        <dbReference type="ARBA" id="ARBA00022475"/>
    </source>
</evidence>
<feature type="transmembrane region" description="Helical" evidence="7">
    <location>
        <begin position="172"/>
        <end position="195"/>
    </location>
</feature>
<comment type="subcellular location">
    <subcellularLocation>
        <location evidence="1 7">Cell membrane</location>
        <topology evidence="1 7">Multi-pass membrane protein</topology>
    </subcellularLocation>
</comment>
<evidence type="ECO:0000256" key="6">
    <source>
        <dbReference type="ARBA" id="ARBA00023136"/>
    </source>
</evidence>
<evidence type="ECO:0000313" key="9">
    <source>
        <dbReference type="EMBL" id="MBP1963387.1"/>
    </source>
</evidence>
<evidence type="ECO:0000256" key="2">
    <source>
        <dbReference type="ARBA" id="ARBA00022448"/>
    </source>
</evidence>
<gene>
    <name evidence="9" type="ORF">J2Z65_002603</name>
</gene>
<keyword evidence="4 7" id="KW-0812">Transmembrane</keyword>
<evidence type="ECO:0000259" key="8">
    <source>
        <dbReference type="PROSITE" id="PS50928"/>
    </source>
</evidence>
<reference evidence="9 10" key="1">
    <citation type="submission" date="2021-03" db="EMBL/GenBank/DDBJ databases">
        <title>Genomic Encyclopedia of Type Strains, Phase IV (KMG-IV): sequencing the most valuable type-strain genomes for metagenomic binning, comparative biology and taxonomic classification.</title>
        <authorList>
            <person name="Goeker M."/>
        </authorList>
    </citation>
    <scope>NUCLEOTIDE SEQUENCE [LARGE SCALE GENOMIC DNA]</scope>
    <source>
        <strain evidence="9 10">DSM 24950</strain>
    </source>
</reference>
<dbReference type="SUPFAM" id="SSF160964">
    <property type="entry name" value="MalF N-terminal region-like"/>
    <property type="match status" value="1"/>
</dbReference>
<dbReference type="PANTHER" id="PTHR30193:SF37">
    <property type="entry name" value="INNER MEMBRANE ABC TRANSPORTER PERMEASE PROTEIN YCJO"/>
    <property type="match status" value="1"/>
</dbReference>
<accession>A0ABS4HXN1</accession>
<proteinExistence type="inferred from homology"/>
<sequence>MESIDTTYTKKRIPLKRRGRFSSPVWLNFLYLPTIVLLLTFIVYPLLNGIKISFTDWDGFSQTWKWFGFGNYRRMLGEQDVWIVIKNTFIYGIGSTFFQNLIGLMYALFLNYKMRTAGIAKTIIYLPVIISPLIMGYIWYFFFQYNGGAINDIIHLFQKETIDLLANSKINVWMITFVNTYQFLGIAMIIFLAGLQTIPKDYYEAADIDGASAFSKFKQVTLPLLSPAITISVVLNLIGGLRLYDVIMSLTKGGPGFASSSLSSYMYRQYFTRQDAGFASSIGILMFVLISIISLSALYFLRKRELEL</sequence>
<protein>
    <submittedName>
        <fullName evidence="9">Raffinose/stachyose/melibiose transport system permease protein</fullName>
    </submittedName>
</protein>
<dbReference type="Gene3D" id="1.10.3720.10">
    <property type="entry name" value="MetI-like"/>
    <property type="match status" value="1"/>
</dbReference>
<feature type="transmembrane region" description="Helical" evidence="7">
    <location>
        <begin position="89"/>
        <end position="110"/>
    </location>
</feature>
<feature type="transmembrane region" description="Helical" evidence="7">
    <location>
        <begin position="224"/>
        <end position="244"/>
    </location>
</feature>
<dbReference type="InterPro" id="IPR000515">
    <property type="entry name" value="MetI-like"/>
</dbReference>
<dbReference type="RefSeq" id="WP_167058697.1">
    <property type="nucleotide sequence ID" value="NZ_JAAOZR010000019.1"/>
</dbReference>
<feature type="domain" description="ABC transmembrane type-1" evidence="8">
    <location>
        <begin position="85"/>
        <end position="297"/>
    </location>
</feature>
<name>A0ABS4HXN1_9BACL</name>
<feature type="transmembrane region" description="Helical" evidence="7">
    <location>
        <begin position="276"/>
        <end position="301"/>
    </location>
</feature>
<dbReference type="EMBL" id="JAGGKV010000005">
    <property type="protein sequence ID" value="MBP1963387.1"/>
    <property type="molecule type" value="Genomic_DNA"/>
</dbReference>
<dbReference type="PANTHER" id="PTHR30193">
    <property type="entry name" value="ABC TRANSPORTER PERMEASE PROTEIN"/>
    <property type="match status" value="1"/>
</dbReference>
<keyword evidence="6 7" id="KW-0472">Membrane</keyword>
<dbReference type="Proteomes" id="UP001519344">
    <property type="component" value="Unassembled WGS sequence"/>
</dbReference>
<dbReference type="InterPro" id="IPR051393">
    <property type="entry name" value="ABC_transporter_permease"/>
</dbReference>
<keyword evidence="2 7" id="KW-0813">Transport</keyword>
<evidence type="ECO:0000256" key="4">
    <source>
        <dbReference type="ARBA" id="ARBA00022692"/>
    </source>
</evidence>
<keyword evidence="5 7" id="KW-1133">Transmembrane helix</keyword>
<evidence type="ECO:0000313" key="10">
    <source>
        <dbReference type="Proteomes" id="UP001519344"/>
    </source>
</evidence>